<evidence type="ECO:0000256" key="1">
    <source>
        <dbReference type="ARBA" id="ARBA00004651"/>
    </source>
</evidence>
<dbReference type="Pfam" id="PF01032">
    <property type="entry name" value="FecCD"/>
    <property type="match status" value="1"/>
</dbReference>
<feature type="transmembrane region" description="Helical" evidence="8">
    <location>
        <begin position="105"/>
        <end position="124"/>
    </location>
</feature>
<protein>
    <submittedName>
        <fullName evidence="9">Iron ABC transporter permease</fullName>
    </submittedName>
</protein>
<dbReference type="EMBL" id="CP017962">
    <property type="protein sequence ID" value="APC49520.1"/>
    <property type="molecule type" value="Genomic_DNA"/>
</dbReference>
<feature type="transmembrane region" description="Helical" evidence="8">
    <location>
        <begin position="324"/>
        <end position="345"/>
    </location>
</feature>
<sequence>MKKNVSFRLGKLSFLINKRSFITTVGLTLLIILLMIVSLGIGQMKISPIHVVKAIFSASTDMENLVVQSFRMPRILLSILAGAALAMSGAILQGIIRNPLASPDIIGITGGASFTTVAFLALYSDRSNTLTLSIHWLPLASFIGAVVIGFLVYFLAWKNGGIAPIRLVLIGVGVSAAVQALTTMMMLLGPIFTASRANIWITGSVNGTNWTEVATLAPWILFLTFILFVYSRRLNMHDLGEELVTNAGGFVQKDRFILLLLSTALAGGAVAFAGGVGFVGLMAPHMARRLVGSSYGVLLPVSALLGGTIVLVADLIARTAFAPLEVPVGVFTSAIGAPYFIYLLFKSRNK</sequence>
<keyword evidence="6 8" id="KW-1133">Transmembrane helix</keyword>
<dbReference type="FunFam" id="1.10.3470.10:FF:000001">
    <property type="entry name" value="Vitamin B12 ABC transporter permease BtuC"/>
    <property type="match status" value="1"/>
</dbReference>
<feature type="transmembrane region" description="Helical" evidence="8">
    <location>
        <begin position="295"/>
        <end position="317"/>
    </location>
</feature>
<gene>
    <name evidence="9" type="ORF">BME96_15545</name>
    <name evidence="10" type="ORF">IC602_01090</name>
</gene>
<dbReference type="PANTHER" id="PTHR30472:SF24">
    <property type="entry name" value="FERRIC ENTEROBACTIN TRANSPORT SYSTEM PERMEASE PROTEIN FEPG"/>
    <property type="match status" value="1"/>
</dbReference>
<feature type="transmembrane region" description="Helical" evidence="8">
    <location>
        <begin position="256"/>
        <end position="283"/>
    </location>
</feature>
<keyword evidence="3" id="KW-0813">Transport</keyword>
<evidence type="ECO:0000313" key="10">
    <source>
        <dbReference type="EMBL" id="MBD1221203.1"/>
    </source>
</evidence>
<evidence type="ECO:0000256" key="4">
    <source>
        <dbReference type="ARBA" id="ARBA00022475"/>
    </source>
</evidence>
<accession>A0AAC9J4D5</accession>
<proteinExistence type="inferred from homology"/>
<evidence type="ECO:0000313" key="11">
    <source>
        <dbReference type="Proteomes" id="UP000182945"/>
    </source>
</evidence>
<evidence type="ECO:0000256" key="6">
    <source>
        <dbReference type="ARBA" id="ARBA00022989"/>
    </source>
</evidence>
<dbReference type="InterPro" id="IPR000522">
    <property type="entry name" value="ABC_transptr_permease_BtuC"/>
</dbReference>
<dbReference type="KEGG" id="vhl:BME96_15545"/>
<evidence type="ECO:0000256" key="2">
    <source>
        <dbReference type="ARBA" id="ARBA00007935"/>
    </source>
</evidence>
<dbReference type="Proteomes" id="UP000182945">
    <property type="component" value="Chromosome"/>
</dbReference>
<keyword evidence="5 8" id="KW-0812">Transmembrane</keyword>
<evidence type="ECO:0000256" key="7">
    <source>
        <dbReference type="ARBA" id="ARBA00023136"/>
    </source>
</evidence>
<organism evidence="9 11">
    <name type="scientific">Virgibacillus halodenitrificans</name>
    <name type="common">Bacillus halodenitrificans</name>
    <dbReference type="NCBI Taxonomy" id="1482"/>
    <lineage>
        <taxon>Bacteria</taxon>
        <taxon>Bacillati</taxon>
        <taxon>Bacillota</taxon>
        <taxon>Bacilli</taxon>
        <taxon>Bacillales</taxon>
        <taxon>Bacillaceae</taxon>
        <taxon>Virgibacillus</taxon>
    </lineage>
</organism>
<dbReference type="AlphaFoldDB" id="A0AAC9J4D5"/>
<dbReference type="RefSeq" id="WP_019377435.1">
    <property type="nucleotide sequence ID" value="NZ_CP017962.1"/>
</dbReference>
<dbReference type="InterPro" id="IPR037294">
    <property type="entry name" value="ABC_BtuC-like"/>
</dbReference>
<dbReference type="PANTHER" id="PTHR30472">
    <property type="entry name" value="FERRIC ENTEROBACTIN TRANSPORT SYSTEM PERMEASE PROTEIN"/>
    <property type="match status" value="1"/>
</dbReference>
<dbReference type="SUPFAM" id="SSF81345">
    <property type="entry name" value="ABC transporter involved in vitamin B12 uptake, BtuC"/>
    <property type="match status" value="1"/>
</dbReference>
<dbReference type="CDD" id="cd06550">
    <property type="entry name" value="TM_ABC_iron-siderophores_like"/>
    <property type="match status" value="1"/>
</dbReference>
<evidence type="ECO:0000256" key="3">
    <source>
        <dbReference type="ARBA" id="ARBA00022448"/>
    </source>
</evidence>
<feature type="transmembrane region" description="Helical" evidence="8">
    <location>
        <begin position="167"/>
        <end position="193"/>
    </location>
</feature>
<reference evidence="9 11" key="1">
    <citation type="submission" date="2016-11" db="EMBL/GenBank/DDBJ databases">
        <title>Complete genome sequencing of Virgibacillus halodenitrificans PDB-F2.</title>
        <authorList>
            <person name="Sun Z."/>
            <person name="Zhou Y."/>
            <person name="Li H."/>
        </authorList>
    </citation>
    <scope>NUCLEOTIDE SEQUENCE [LARGE SCALE GENOMIC DNA]</scope>
    <source>
        <strain evidence="9 11">PDB-F2</strain>
    </source>
</reference>
<reference evidence="10 12" key="2">
    <citation type="submission" date="2020-09" db="EMBL/GenBank/DDBJ databases">
        <title>Draft Genome Sequences of Oil-Oxidizing Bacteria Halomonas titanicae, Marinobacter lutaoensis, and Virgibacillus halodenitrificans Isolated from Highly Saline Environments.</title>
        <authorList>
            <person name="Grouzdev D.S."/>
            <person name="Sokolova D.S."/>
            <person name="Semenova E.M."/>
            <person name="Borzenkov I.A."/>
            <person name="Bidzhieva S.K."/>
            <person name="Poltaraus A.B."/>
            <person name="Nazina T.N."/>
        </authorList>
    </citation>
    <scope>NUCLEOTIDE SEQUENCE [LARGE SCALE GENOMIC DNA]</scope>
    <source>
        <strain evidence="10 12">VKM B-3472D</strain>
    </source>
</reference>
<evidence type="ECO:0000313" key="9">
    <source>
        <dbReference type="EMBL" id="APC49520.1"/>
    </source>
</evidence>
<feature type="transmembrane region" description="Helical" evidence="8">
    <location>
        <begin position="213"/>
        <end position="230"/>
    </location>
</feature>
<comment type="subcellular location">
    <subcellularLocation>
        <location evidence="1">Cell membrane</location>
        <topology evidence="1">Multi-pass membrane protein</topology>
    </subcellularLocation>
</comment>
<dbReference type="EMBL" id="JACWEZ010000001">
    <property type="protein sequence ID" value="MBD1221203.1"/>
    <property type="molecule type" value="Genomic_DNA"/>
</dbReference>
<dbReference type="Proteomes" id="UP000621631">
    <property type="component" value="Unassembled WGS sequence"/>
</dbReference>
<dbReference type="GeneID" id="71515826"/>
<dbReference type="GO" id="GO:0005886">
    <property type="term" value="C:plasma membrane"/>
    <property type="evidence" value="ECO:0007669"/>
    <property type="project" value="UniProtKB-SubCell"/>
</dbReference>
<keyword evidence="4" id="KW-1003">Cell membrane</keyword>
<feature type="transmembrane region" description="Helical" evidence="8">
    <location>
        <begin position="75"/>
        <end position="96"/>
    </location>
</feature>
<evidence type="ECO:0000256" key="5">
    <source>
        <dbReference type="ARBA" id="ARBA00022692"/>
    </source>
</evidence>
<keyword evidence="12" id="KW-1185">Reference proteome</keyword>
<evidence type="ECO:0000313" key="12">
    <source>
        <dbReference type="Proteomes" id="UP000621631"/>
    </source>
</evidence>
<dbReference type="GO" id="GO:0022857">
    <property type="term" value="F:transmembrane transporter activity"/>
    <property type="evidence" value="ECO:0007669"/>
    <property type="project" value="InterPro"/>
</dbReference>
<keyword evidence="7 8" id="KW-0472">Membrane</keyword>
<feature type="transmembrane region" description="Helical" evidence="8">
    <location>
        <begin position="21"/>
        <end position="41"/>
    </location>
</feature>
<comment type="similarity">
    <text evidence="2">Belongs to the binding-protein-dependent transport system permease family. FecCD subfamily.</text>
</comment>
<dbReference type="GO" id="GO:0033214">
    <property type="term" value="P:siderophore-iron import into cell"/>
    <property type="evidence" value="ECO:0007669"/>
    <property type="project" value="TreeGrafter"/>
</dbReference>
<dbReference type="Gene3D" id="1.10.3470.10">
    <property type="entry name" value="ABC transporter involved in vitamin B12 uptake, BtuC"/>
    <property type="match status" value="1"/>
</dbReference>
<evidence type="ECO:0000256" key="8">
    <source>
        <dbReference type="SAM" id="Phobius"/>
    </source>
</evidence>
<name>A0AAC9J4D5_VIRHA</name>
<feature type="transmembrane region" description="Helical" evidence="8">
    <location>
        <begin position="136"/>
        <end position="155"/>
    </location>
</feature>